<dbReference type="EMBL" id="JARGDL010000002">
    <property type="protein sequence ID" value="MDF1610915.1"/>
    <property type="molecule type" value="Genomic_DNA"/>
</dbReference>
<evidence type="ECO:0000313" key="2">
    <source>
        <dbReference type="EMBL" id="MDF1610915.1"/>
    </source>
</evidence>
<dbReference type="Pfam" id="PF04519">
    <property type="entry name" value="Bactofilin"/>
    <property type="match status" value="1"/>
</dbReference>
<keyword evidence="3" id="KW-1185">Reference proteome</keyword>
<evidence type="ECO:0000256" key="1">
    <source>
        <dbReference type="ARBA" id="ARBA00044755"/>
    </source>
</evidence>
<dbReference type="PANTHER" id="PTHR35024">
    <property type="entry name" value="HYPOTHETICAL CYTOSOLIC PROTEIN"/>
    <property type="match status" value="1"/>
</dbReference>
<reference evidence="2" key="1">
    <citation type="submission" date="2023-03" db="EMBL/GenBank/DDBJ databases">
        <title>Stygiobacter electus gen. nov., sp. nov., facultatively anaerobic thermotolerant bacterium of the class Ignavibacteria from a well of Yessentuki mineral water deposit.</title>
        <authorList>
            <person name="Podosokorskaya O.A."/>
            <person name="Elcheninov A.G."/>
            <person name="Petrova N.F."/>
            <person name="Zavarzina D.G."/>
            <person name="Kublanov I.V."/>
            <person name="Merkel A.Y."/>
        </authorList>
    </citation>
    <scope>NUCLEOTIDE SEQUENCE</scope>
    <source>
        <strain evidence="2">09-Me</strain>
    </source>
</reference>
<gene>
    <name evidence="2" type="ORF">P0M35_02020</name>
</gene>
<accession>A0AAE3P165</accession>
<evidence type="ECO:0000313" key="3">
    <source>
        <dbReference type="Proteomes" id="UP001221302"/>
    </source>
</evidence>
<comment type="caution">
    <text evidence="2">The sequence shown here is derived from an EMBL/GenBank/DDBJ whole genome shotgun (WGS) entry which is preliminary data.</text>
</comment>
<comment type="similarity">
    <text evidence="1">Belongs to the bactofilin family.</text>
</comment>
<dbReference type="RefSeq" id="WP_321534681.1">
    <property type="nucleotide sequence ID" value="NZ_JARGDL010000002.1"/>
</dbReference>
<dbReference type="PANTHER" id="PTHR35024:SF4">
    <property type="entry name" value="POLYMER-FORMING CYTOSKELETAL PROTEIN"/>
    <property type="match status" value="1"/>
</dbReference>
<sequence length="115" mass="12272">MAKKEIQSDDVSIISHTVKIEGNIFSDGNVRIDGNVNGNISVNGNLTIGDTSNITGEVKATNVIMNGKINGKVTADEKLKLESKAVLHGDLISKILVIEEGAYFQGNSKMKNNEG</sequence>
<protein>
    <submittedName>
        <fullName evidence="2">Polymer-forming cytoskeletal protein</fullName>
    </submittedName>
</protein>
<organism evidence="2 3">
    <name type="scientific">Stygiobacter electus</name>
    <dbReference type="NCBI Taxonomy" id="3032292"/>
    <lineage>
        <taxon>Bacteria</taxon>
        <taxon>Pseudomonadati</taxon>
        <taxon>Ignavibacteriota</taxon>
        <taxon>Ignavibacteria</taxon>
        <taxon>Ignavibacteriales</taxon>
        <taxon>Melioribacteraceae</taxon>
        <taxon>Stygiobacter</taxon>
    </lineage>
</organism>
<dbReference type="InterPro" id="IPR007607">
    <property type="entry name" value="BacA/B"/>
</dbReference>
<proteinExistence type="inferred from homology"/>
<dbReference type="AlphaFoldDB" id="A0AAE3P165"/>
<name>A0AAE3P165_9BACT</name>
<dbReference type="Proteomes" id="UP001221302">
    <property type="component" value="Unassembled WGS sequence"/>
</dbReference>